<dbReference type="InterPro" id="IPR038680">
    <property type="entry name" value="PAW_sf"/>
</dbReference>
<dbReference type="Gene3D" id="2.60.120.1020">
    <property type="entry name" value="Peptide N glycanase, PAW domain"/>
    <property type="match status" value="1"/>
</dbReference>
<feature type="compositionally biased region" description="Basic residues" evidence="2">
    <location>
        <begin position="1"/>
        <end position="10"/>
    </location>
</feature>
<comment type="similarity">
    <text evidence="1">Belongs to the transglutaminase-like superfamily. PNGase family.</text>
</comment>
<feature type="compositionally biased region" description="Low complexity" evidence="2">
    <location>
        <begin position="187"/>
        <end position="199"/>
    </location>
</feature>
<dbReference type="GO" id="GO:0006516">
    <property type="term" value="P:glycoprotein catabolic process"/>
    <property type="evidence" value="ECO:0007669"/>
    <property type="project" value="InterPro"/>
</dbReference>
<comment type="caution">
    <text evidence="4">The sequence shown here is derived from an EMBL/GenBank/DDBJ whole genome shotgun (WGS) entry which is preliminary data.</text>
</comment>
<dbReference type="OrthoDB" id="10059774at2759"/>
<dbReference type="InterPro" id="IPR006588">
    <property type="entry name" value="Peptide_N_glycanase_PAW_dom"/>
</dbReference>
<dbReference type="SUPFAM" id="SSF49785">
    <property type="entry name" value="Galactose-binding domain-like"/>
    <property type="match status" value="1"/>
</dbReference>
<feature type="region of interest" description="Disordered" evidence="2">
    <location>
        <begin position="106"/>
        <end position="140"/>
    </location>
</feature>
<feature type="compositionally biased region" description="Basic residues" evidence="2">
    <location>
        <begin position="109"/>
        <end position="121"/>
    </location>
</feature>
<evidence type="ECO:0000313" key="5">
    <source>
        <dbReference type="Proteomes" id="UP000192578"/>
    </source>
</evidence>
<dbReference type="SMART" id="SM00613">
    <property type="entry name" value="PAW"/>
    <property type="match status" value="1"/>
</dbReference>
<feature type="region of interest" description="Disordered" evidence="2">
    <location>
        <begin position="1"/>
        <end position="35"/>
    </location>
</feature>
<protein>
    <recommendedName>
        <fullName evidence="3">PAW domain-containing protein</fullName>
    </recommendedName>
</protein>
<name>A0A1W0XC68_HYPEX</name>
<dbReference type="Pfam" id="PF04721">
    <property type="entry name" value="PAW"/>
    <property type="match status" value="1"/>
</dbReference>
<proteinExistence type="inferred from homology"/>
<accession>A0A1W0XC68</accession>
<dbReference type="Proteomes" id="UP000192578">
    <property type="component" value="Unassembled WGS sequence"/>
</dbReference>
<dbReference type="PROSITE" id="PS51398">
    <property type="entry name" value="PAW"/>
    <property type="match status" value="1"/>
</dbReference>
<feature type="compositionally biased region" description="Polar residues" evidence="2">
    <location>
        <begin position="122"/>
        <end position="134"/>
    </location>
</feature>
<feature type="region of interest" description="Disordered" evidence="2">
    <location>
        <begin position="175"/>
        <end position="199"/>
    </location>
</feature>
<dbReference type="GO" id="GO:0005737">
    <property type="term" value="C:cytoplasm"/>
    <property type="evidence" value="ECO:0007669"/>
    <property type="project" value="InterPro"/>
</dbReference>
<gene>
    <name evidence="4" type="ORF">BV898_01264</name>
</gene>
<sequence length="469" mass="52427">MPMASHRRIHNFGPQHRVPSIEVYSSSSPPKDSQGEYIYYGGGGGGLRTTGTTANSRTASRTPAVRSVTSNKKSLLLVDSSSSSAAAVTPPSRDFRILSSSLNPLINTHGHHPNNRRHSHGRITNSRSTGNLSIPNEHDQGPNELILIQKPVHHASSQGVLGTTPVAVSTSLRTSRGQLNAARRQDSSSQRSTPSPTRRLQFVYAKSPGRMMQRTNTAAGNSGARRERLRSPYASFDDYNGQYGEDEETEEDGRLTDSPKSGHGVMAGGSEPLTVLGNVIRPSTHETTARKLEVRYSARNDKYKRPTNPIRMKANGWNTLVYAERNMEWLTEHCRSGEQEEVMTYLSRKPGTSSAYIEWRFDFTEAGLRVKKCSLKFPFETFEDGHVRVYLKADNSDDALSVYSSLTATDVPKMRGWDKFSLIAELDCERDACAFQHAQLFRQQLKSGFFDKQEEKYQFLMSLELYSMY</sequence>
<evidence type="ECO:0000313" key="4">
    <source>
        <dbReference type="EMBL" id="OQV25054.1"/>
    </source>
</evidence>
<feature type="domain" description="PAW" evidence="3">
    <location>
        <begin position="250"/>
        <end position="468"/>
    </location>
</feature>
<dbReference type="AlphaFoldDB" id="A0A1W0XC68"/>
<dbReference type="InterPro" id="IPR008979">
    <property type="entry name" value="Galactose-bd-like_sf"/>
</dbReference>
<reference evidence="5" key="1">
    <citation type="submission" date="2017-01" db="EMBL/GenBank/DDBJ databases">
        <title>Comparative genomics of anhydrobiosis in the tardigrade Hypsibius dujardini.</title>
        <authorList>
            <person name="Yoshida Y."/>
            <person name="Koutsovoulos G."/>
            <person name="Laetsch D."/>
            <person name="Stevens L."/>
            <person name="Kumar S."/>
            <person name="Horikawa D."/>
            <person name="Ishino K."/>
            <person name="Komine S."/>
            <person name="Tomita M."/>
            <person name="Blaxter M."/>
            <person name="Arakawa K."/>
        </authorList>
    </citation>
    <scope>NUCLEOTIDE SEQUENCE [LARGE SCALE GENOMIC DNA]</scope>
    <source>
        <strain evidence="5">Z151</strain>
    </source>
</reference>
<feature type="region of interest" description="Disordered" evidence="2">
    <location>
        <begin position="212"/>
        <end position="271"/>
    </location>
</feature>
<evidence type="ECO:0000256" key="2">
    <source>
        <dbReference type="SAM" id="MobiDB-lite"/>
    </source>
</evidence>
<dbReference type="EMBL" id="MTYJ01000004">
    <property type="protein sequence ID" value="OQV25054.1"/>
    <property type="molecule type" value="Genomic_DNA"/>
</dbReference>
<evidence type="ECO:0000259" key="3">
    <source>
        <dbReference type="PROSITE" id="PS51398"/>
    </source>
</evidence>
<organism evidence="4 5">
    <name type="scientific">Hypsibius exemplaris</name>
    <name type="common">Freshwater tardigrade</name>
    <dbReference type="NCBI Taxonomy" id="2072580"/>
    <lineage>
        <taxon>Eukaryota</taxon>
        <taxon>Metazoa</taxon>
        <taxon>Ecdysozoa</taxon>
        <taxon>Tardigrada</taxon>
        <taxon>Eutardigrada</taxon>
        <taxon>Parachela</taxon>
        <taxon>Hypsibioidea</taxon>
        <taxon>Hypsibiidae</taxon>
        <taxon>Hypsibius</taxon>
    </lineage>
</organism>
<evidence type="ECO:0000256" key="1">
    <source>
        <dbReference type="PROSITE-ProRule" id="PRU00731"/>
    </source>
</evidence>
<keyword evidence="5" id="KW-1185">Reference proteome</keyword>